<evidence type="ECO:0008006" key="3">
    <source>
        <dbReference type="Google" id="ProtNLM"/>
    </source>
</evidence>
<evidence type="ECO:0000313" key="2">
    <source>
        <dbReference type="Proteomes" id="UP000283255"/>
    </source>
</evidence>
<gene>
    <name evidence="1" type="ORF">D1Z90_20365</name>
</gene>
<dbReference type="EMBL" id="QZCH01000076">
    <property type="protein sequence ID" value="RJG36506.1"/>
    <property type="molecule type" value="Genomic_DNA"/>
</dbReference>
<evidence type="ECO:0000313" key="1">
    <source>
        <dbReference type="EMBL" id="RJG36506.1"/>
    </source>
</evidence>
<dbReference type="RefSeq" id="WP_119912604.1">
    <property type="nucleotide sequence ID" value="NZ_QZCH01000076.1"/>
</dbReference>
<dbReference type="Proteomes" id="UP000283255">
    <property type="component" value="Unassembled WGS sequence"/>
</dbReference>
<protein>
    <recommendedName>
        <fullName evidence="3">HEAT repeat domain-containing protein</fullName>
    </recommendedName>
</protein>
<sequence>MNIEESLQFLAKHQPMPSDLEITNVQCDLFVASLELFQNSHDVRCIPLFMNCVSEHTGMGMYEIIADVLMNQDRVNVIRGLRDGLQSNDIAIKYRCCWWALELDAWELLPIIEPLVNSDNEDLRDASEAYVNIAGENV</sequence>
<dbReference type="OrthoDB" id="6636872at2"/>
<name>A0A418Y964_9GAMM</name>
<proteinExistence type="predicted"/>
<dbReference type="AlphaFoldDB" id="A0A418Y964"/>
<organism evidence="1 2">
    <name type="scientific">Motilimonas pumila</name>
    <dbReference type="NCBI Taxonomy" id="2303987"/>
    <lineage>
        <taxon>Bacteria</taxon>
        <taxon>Pseudomonadati</taxon>
        <taxon>Pseudomonadota</taxon>
        <taxon>Gammaproteobacteria</taxon>
        <taxon>Alteromonadales</taxon>
        <taxon>Alteromonadales genera incertae sedis</taxon>
        <taxon>Motilimonas</taxon>
    </lineage>
</organism>
<accession>A0A418Y964</accession>
<comment type="caution">
    <text evidence="1">The sequence shown here is derived from an EMBL/GenBank/DDBJ whole genome shotgun (WGS) entry which is preliminary data.</text>
</comment>
<reference evidence="1 2" key="2">
    <citation type="submission" date="2019-01" db="EMBL/GenBank/DDBJ databases">
        <title>Motilimonas pumilus sp. nov., isolated from the gut of sea cucumber (Apostichopus japonicus).</title>
        <authorList>
            <person name="Wang F.-Q."/>
            <person name="Ren L.-H."/>
            <person name="Lin Y.-W."/>
            <person name="Sun G.-H."/>
            <person name="Du Z.-J."/>
            <person name="Zhao J.-X."/>
            <person name="Liu X.-J."/>
            <person name="Liu L.-J."/>
        </authorList>
    </citation>
    <scope>NUCLEOTIDE SEQUENCE [LARGE SCALE GENOMIC DNA]</scope>
    <source>
        <strain evidence="1 2">PLHSC7-2</strain>
    </source>
</reference>
<keyword evidence="2" id="KW-1185">Reference proteome</keyword>
<reference evidence="1 2" key="1">
    <citation type="submission" date="2018-09" db="EMBL/GenBank/DDBJ databases">
        <authorList>
            <person name="Wang F."/>
        </authorList>
    </citation>
    <scope>NUCLEOTIDE SEQUENCE [LARGE SCALE GENOMIC DNA]</scope>
    <source>
        <strain evidence="1 2">PLHSC7-2</strain>
    </source>
</reference>